<reference evidence="1" key="1">
    <citation type="journal article" date="2015" name="Genome Announc.">
        <title>Draft Genome Sequence of Bacteroidales Strain TBC1, a Novel Isolate from a Methanogenic Wastewater Treatment System.</title>
        <authorList>
            <person name="Tourlousse D.M."/>
            <person name="Matsuura N."/>
            <person name="Sun L."/>
            <person name="Toyonaga M."/>
            <person name="Kuroda K."/>
            <person name="Ohashi A."/>
            <person name="Cruz R."/>
            <person name="Yamaguchi T."/>
            <person name="Sekiguchi Y."/>
        </authorList>
    </citation>
    <scope>NUCLEOTIDE SEQUENCE [LARGE SCALE GENOMIC DNA]</scope>
    <source>
        <strain evidence="1">TBC1</strain>
    </source>
</reference>
<sequence>MDYLKQFVIPFVGLNAGNHRFSYVIDDKFFGSFDYGEIREASVQVDLELNKMERMLVLNFQMKGTIRVTCSRCLDEFDLPVEGKEEYFIRFGQAYSEEDDNVLIIPENETHIDISSLIFDYLHLMVPYRVVHPVNEQGESTCNPDILKRLNELSSHGETDSPWDKLKDLNFE</sequence>
<gene>
    <name evidence="1" type="ORF">TBC1_1143</name>
</gene>
<dbReference type="RefSeq" id="WP_062036795.1">
    <property type="nucleotide sequence ID" value="NZ_DF968182.1"/>
</dbReference>
<dbReference type="Proteomes" id="UP000053091">
    <property type="component" value="Unassembled WGS sequence"/>
</dbReference>
<dbReference type="EMBL" id="DF968182">
    <property type="protein sequence ID" value="GAP41916.1"/>
    <property type="molecule type" value="Genomic_DNA"/>
</dbReference>
<dbReference type="AlphaFoldDB" id="A0A0S7BNJ5"/>
<name>A0A0S7BNJ5_9BACT</name>
<evidence type="ECO:0000313" key="1">
    <source>
        <dbReference type="EMBL" id="GAP41916.1"/>
    </source>
</evidence>
<dbReference type="Pfam" id="PF02620">
    <property type="entry name" value="YceD"/>
    <property type="match status" value="1"/>
</dbReference>
<dbReference type="InterPro" id="IPR003772">
    <property type="entry name" value="YceD"/>
</dbReference>
<accession>A0A0S7BNJ5</accession>
<dbReference type="STRING" id="1678841.TBC1_1143"/>
<proteinExistence type="predicted"/>
<keyword evidence="2" id="KW-1185">Reference proteome</keyword>
<protein>
    <submittedName>
        <fullName evidence="1">Uncharacterized metal-binding protein YceD, DUF177 family</fullName>
    </submittedName>
</protein>
<dbReference type="OrthoDB" id="1524821at2"/>
<organism evidence="1">
    <name type="scientific">Lentimicrobium saccharophilum</name>
    <dbReference type="NCBI Taxonomy" id="1678841"/>
    <lineage>
        <taxon>Bacteria</taxon>
        <taxon>Pseudomonadati</taxon>
        <taxon>Bacteroidota</taxon>
        <taxon>Bacteroidia</taxon>
        <taxon>Bacteroidales</taxon>
        <taxon>Lentimicrobiaceae</taxon>
        <taxon>Lentimicrobium</taxon>
    </lineage>
</organism>
<evidence type="ECO:0000313" key="2">
    <source>
        <dbReference type="Proteomes" id="UP000053091"/>
    </source>
</evidence>